<dbReference type="AlphaFoldDB" id="A0A9W8AF25"/>
<gene>
    <name evidence="10" type="ORF">IWQ60_002467</name>
</gene>
<dbReference type="PANTHER" id="PTHR12709">
    <property type="entry name" value="DNA-DIRECTED RNA POLYMERASE II, III"/>
    <property type="match status" value="1"/>
</dbReference>
<evidence type="ECO:0000256" key="6">
    <source>
        <dbReference type="ARBA" id="ARBA00023242"/>
    </source>
</evidence>
<keyword evidence="11" id="KW-1185">Reference proteome</keyword>
<keyword evidence="6" id="KW-0539">Nucleus</keyword>
<evidence type="ECO:0000259" key="9">
    <source>
        <dbReference type="Pfam" id="PF17875"/>
    </source>
</evidence>
<organism evidence="10 11">
    <name type="scientific">Tieghemiomyces parasiticus</name>
    <dbReference type="NCBI Taxonomy" id="78921"/>
    <lineage>
        <taxon>Eukaryota</taxon>
        <taxon>Fungi</taxon>
        <taxon>Fungi incertae sedis</taxon>
        <taxon>Zoopagomycota</taxon>
        <taxon>Kickxellomycotina</taxon>
        <taxon>Dimargaritomycetes</taxon>
        <taxon>Dimargaritales</taxon>
        <taxon>Dimargaritaceae</taxon>
        <taxon>Tieghemiomyces</taxon>
    </lineage>
</organism>
<dbReference type="InterPro" id="IPR041178">
    <property type="entry name" value="RPA43_OB"/>
</dbReference>
<evidence type="ECO:0000256" key="3">
    <source>
        <dbReference type="ARBA" id="ARBA00022478"/>
    </source>
</evidence>
<dbReference type="GO" id="GO:0006352">
    <property type="term" value="P:DNA-templated transcription initiation"/>
    <property type="evidence" value="ECO:0007669"/>
    <property type="project" value="InterPro"/>
</dbReference>
<sequence>MSSKRKAPSDQSTPTKSPGTNQPSLKRPKSHKRSSKARSTPIPSLPSKRSEQVVQLEQALQTETHDEPEFSYITVQLRIALPPCFDNDPLKGVHGYLRCFLMKYLPVLHGVVIAYDKVRFVEPRAELLDESPFSRFHVTTKMLVWKPSPGTILSGVINIQSPAHIGLLIYDTFNATIPAGLIDQDRYEFQQAGTTDSAHDEDGQDGNGTADVIDSEAAGQYDGEQSTGQWVASRSGKPLGKKGRLTFAAIK</sequence>
<keyword evidence="3" id="KW-0240">DNA-directed RNA polymerase</keyword>
<dbReference type="InterPro" id="IPR005576">
    <property type="entry name" value="Rpb7-like_N"/>
</dbReference>
<feature type="compositionally biased region" description="Basic residues" evidence="7">
    <location>
        <begin position="26"/>
        <end position="36"/>
    </location>
</feature>
<feature type="compositionally biased region" description="Polar residues" evidence="7">
    <location>
        <begin position="223"/>
        <end position="232"/>
    </location>
</feature>
<dbReference type="Gene3D" id="3.30.1490.120">
    <property type="entry name" value="RNA polymerase Rpb7-like, N-terminal domain"/>
    <property type="match status" value="1"/>
</dbReference>
<dbReference type="OrthoDB" id="10250504at2759"/>
<dbReference type="Proteomes" id="UP001150569">
    <property type="component" value="Unassembled WGS sequence"/>
</dbReference>
<reference evidence="10" key="1">
    <citation type="submission" date="2022-07" db="EMBL/GenBank/DDBJ databases">
        <title>Phylogenomic reconstructions and comparative analyses of Kickxellomycotina fungi.</title>
        <authorList>
            <person name="Reynolds N.K."/>
            <person name="Stajich J.E."/>
            <person name="Barry K."/>
            <person name="Grigoriev I.V."/>
            <person name="Crous P."/>
            <person name="Smith M.E."/>
        </authorList>
    </citation>
    <scope>NUCLEOTIDE SEQUENCE</scope>
    <source>
        <strain evidence="10">RSA 861</strain>
    </source>
</reference>
<evidence type="ECO:0000256" key="1">
    <source>
        <dbReference type="ARBA" id="ARBA00004604"/>
    </source>
</evidence>
<dbReference type="Gene3D" id="2.40.50.1060">
    <property type="match status" value="1"/>
</dbReference>
<dbReference type="InterPro" id="IPR045113">
    <property type="entry name" value="Rpb7-like"/>
</dbReference>
<evidence type="ECO:0000256" key="2">
    <source>
        <dbReference type="ARBA" id="ARBA00005930"/>
    </source>
</evidence>
<feature type="region of interest" description="Disordered" evidence="7">
    <location>
        <begin position="1"/>
        <end position="52"/>
    </location>
</feature>
<keyword evidence="5" id="KW-0804">Transcription</keyword>
<dbReference type="EMBL" id="JANBPT010000094">
    <property type="protein sequence ID" value="KAJ1927961.1"/>
    <property type="molecule type" value="Genomic_DNA"/>
</dbReference>
<dbReference type="Pfam" id="PF17875">
    <property type="entry name" value="RPA43_OB"/>
    <property type="match status" value="1"/>
</dbReference>
<feature type="region of interest" description="Disordered" evidence="7">
    <location>
        <begin position="192"/>
        <end position="242"/>
    </location>
</feature>
<accession>A0A9W8AF25</accession>
<comment type="subcellular location">
    <subcellularLocation>
        <location evidence="1">Nucleus</location>
        <location evidence="1">Nucleolus</location>
    </subcellularLocation>
</comment>
<evidence type="ECO:0000313" key="10">
    <source>
        <dbReference type="EMBL" id="KAJ1927961.1"/>
    </source>
</evidence>
<comment type="caution">
    <text evidence="10">The sequence shown here is derived from an EMBL/GenBank/DDBJ whole genome shotgun (WGS) entry which is preliminary data.</text>
</comment>
<dbReference type="GO" id="GO:0005736">
    <property type="term" value="C:RNA polymerase I complex"/>
    <property type="evidence" value="ECO:0007669"/>
    <property type="project" value="TreeGrafter"/>
</dbReference>
<evidence type="ECO:0000256" key="4">
    <source>
        <dbReference type="ARBA" id="ARBA00022553"/>
    </source>
</evidence>
<dbReference type="Pfam" id="PF03876">
    <property type="entry name" value="SHS2_Rpb7-N"/>
    <property type="match status" value="1"/>
</dbReference>
<proteinExistence type="inferred from homology"/>
<protein>
    <recommendedName>
        <fullName evidence="12">RPA43 OB domain-containing protein</fullName>
    </recommendedName>
</protein>
<evidence type="ECO:0000256" key="7">
    <source>
        <dbReference type="SAM" id="MobiDB-lite"/>
    </source>
</evidence>
<feature type="compositionally biased region" description="Polar residues" evidence="7">
    <location>
        <begin position="7"/>
        <end position="24"/>
    </location>
</feature>
<feature type="domain" description="RNA polymerase Rpb7-like N-terminal" evidence="8">
    <location>
        <begin position="77"/>
        <end position="131"/>
    </location>
</feature>
<dbReference type="PANTHER" id="PTHR12709:SF5">
    <property type="entry name" value="DNA-DIRECTED RNA POLYMERASE I SUBUNIT RPA43"/>
    <property type="match status" value="1"/>
</dbReference>
<dbReference type="InterPro" id="IPR036898">
    <property type="entry name" value="RNA_pol_Rpb7-like_N_sf"/>
</dbReference>
<evidence type="ECO:0000259" key="8">
    <source>
        <dbReference type="Pfam" id="PF03876"/>
    </source>
</evidence>
<evidence type="ECO:0008006" key="12">
    <source>
        <dbReference type="Google" id="ProtNLM"/>
    </source>
</evidence>
<keyword evidence="4" id="KW-0597">Phosphoprotein</keyword>
<evidence type="ECO:0000256" key="5">
    <source>
        <dbReference type="ARBA" id="ARBA00023163"/>
    </source>
</evidence>
<name>A0A9W8AF25_9FUNG</name>
<dbReference type="GO" id="GO:0006362">
    <property type="term" value="P:transcription elongation by RNA polymerase I"/>
    <property type="evidence" value="ECO:0007669"/>
    <property type="project" value="TreeGrafter"/>
</dbReference>
<feature type="domain" description="RPA43 OB" evidence="9">
    <location>
        <begin position="147"/>
        <end position="248"/>
    </location>
</feature>
<evidence type="ECO:0000313" key="11">
    <source>
        <dbReference type="Proteomes" id="UP001150569"/>
    </source>
</evidence>
<comment type="similarity">
    <text evidence="2">Belongs to the eukaryotic RPA43 RNA polymerase subunit family.</text>
</comment>